<keyword evidence="5" id="KW-0560">Oxidoreductase</keyword>
<dbReference type="InterPro" id="IPR001709">
    <property type="entry name" value="Flavoprot_Pyr_Nucl_cyt_Rdtase"/>
</dbReference>
<dbReference type="PRINTS" id="PR00406">
    <property type="entry name" value="CYTB5RDTASE"/>
</dbReference>
<proteinExistence type="predicted"/>
<dbReference type="PANTHER" id="PTHR19370">
    <property type="entry name" value="NADH-CYTOCHROME B5 REDUCTASE"/>
    <property type="match status" value="1"/>
</dbReference>
<accession>A0ABR1CIX0</accession>
<keyword evidence="3" id="KW-0285">Flavoprotein</keyword>
<keyword evidence="10" id="KW-1185">Reference proteome</keyword>
<sequence>MVTDDGGVVSRPYTPTHVTTTRFEIPIKIYDDGRLTQHVRHWKVGDSIEWRGPYNEDVDLLNKKVPCLLLVAGGTGIAPFVRVIDETLKDDENETRIRLLYCVRSGADILFEEQFSEWARHWNFIIVICGDGVEKDSLPYLFKCVNTRLTEEHFQEQLKTLSRGDLDNVLVSVCGRTTLEKDVVNFAKRAGVDPKKILRFPG</sequence>
<dbReference type="InterPro" id="IPR001834">
    <property type="entry name" value="CBR-like"/>
</dbReference>
<feature type="domain" description="Oxidoreductase FAD/NAD(P)-binding" evidence="7">
    <location>
        <begin position="70"/>
        <end position="183"/>
    </location>
</feature>
<evidence type="ECO:0000259" key="8">
    <source>
        <dbReference type="Pfam" id="PF00970"/>
    </source>
</evidence>
<dbReference type="EMBL" id="JAVFWL010000002">
    <property type="protein sequence ID" value="KAK6738347.1"/>
    <property type="molecule type" value="Genomic_DNA"/>
</dbReference>
<dbReference type="Pfam" id="PF00970">
    <property type="entry name" value="FAD_binding_6"/>
    <property type="match status" value="1"/>
</dbReference>
<dbReference type="InterPro" id="IPR039261">
    <property type="entry name" value="FNR_nucleotide-bd"/>
</dbReference>
<dbReference type="InterPro" id="IPR008333">
    <property type="entry name" value="Cbr1-like_FAD-bd_dom"/>
</dbReference>
<gene>
    <name evidence="9" type="primary">Necator_chrII.g8247</name>
    <name evidence="9" type="ORF">RB195_020453</name>
</gene>
<protein>
    <recommendedName>
        <fullName evidence="2">cytochrome-b5 reductase</fullName>
        <ecNumber evidence="2">1.6.2.2</ecNumber>
    </recommendedName>
</protein>
<dbReference type="SUPFAM" id="SSF52343">
    <property type="entry name" value="Ferredoxin reductase-like, C-terminal NADP-linked domain"/>
    <property type="match status" value="1"/>
</dbReference>
<dbReference type="CDD" id="cd06183">
    <property type="entry name" value="cyt_b5_reduct_like"/>
    <property type="match status" value="1"/>
</dbReference>
<evidence type="ECO:0000256" key="4">
    <source>
        <dbReference type="ARBA" id="ARBA00022827"/>
    </source>
</evidence>
<feature type="domain" description="Flavoprotein pyridine nucleotide cytochrome reductase-like FAD-binding" evidence="8">
    <location>
        <begin position="5"/>
        <end position="54"/>
    </location>
</feature>
<evidence type="ECO:0000256" key="1">
    <source>
        <dbReference type="ARBA" id="ARBA00001974"/>
    </source>
</evidence>
<keyword evidence="6" id="KW-0520">NAD</keyword>
<dbReference type="Gene3D" id="2.40.30.10">
    <property type="entry name" value="Translation factors"/>
    <property type="match status" value="1"/>
</dbReference>
<keyword evidence="4" id="KW-0274">FAD</keyword>
<dbReference type="InterPro" id="IPR001433">
    <property type="entry name" value="OxRdtase_FAD/NAD-bd"/>
</dbReference>
<dbReference type="PRINTS" id="PR00371">
    <property type="entry name" value="FPNCR"/>
</dbReference>
<dbReference type="EC" id="1.6.2.2" evidence="2"/>
<dbReference type="Gene3D" id="3.40.50.80">
    <property type="entry name" value="Nucleotide-binding domain of ferredoxin-NADP reductase (FNR) module"/>
    <property type="match status" value="1"/>
</dbReference>
<comment type="caution">
    <text evidence="9">The sequence shown here is derived from an EMBL/GenBank/DDBJ whole genome shotgun (WGS) entry which is preliminary data.</text>
</comment>
<dbReference type="InterPro" id="IPR017938">
    <property type="entry name" value="Riboflavin_synthase-like_b-brl"/>
</dbReference>
<dbReference type="Pfam" id="PF00175">
    <property type="entry name" value="NAD_binding_1"/>
    <property type="match status" value="1"/>
</dbReference>
<evidence type="ECO:0000256" key="5">
    <source>
        <dbReference type="ARBA" id="ARBA00023002"/>
    </source>
</evidence>
<name>A0ABR1CIX0_NECAM</name>
<reference evidence="9 10" key="1">
    <citation type="submission" date="2023-08" db="EMBL/GenBank/DDBJ databases">
        <title>A Necator americanus chromosomal reference genome.</title>
        <authorList>
            <person name="Ilik V."/>
            <person name="Petrzelkova K.J."/>
            <person name="Pardy F."/>
            <person name="Fuh T."/>
            <person name="Niatou-Singa F.S."/>
            <person name="Gouil Q."/>
            <person name="Baker L."/>
            <person name="Ritchie M.E."/>
            <person name="Jex A.R."/>
            <person name="Gazzola D."/>
            <person name="Li H."/>
            <person name="Toshio Fujiwara R."/>
            <person name="Zhan B."/>
            <person name="Aroian R.V."/>
            <person name="Pafco B."/>
            <person name="Schwarz E.M."/>
        </authorList>
    </citation>
    <scope>NUCLEOTIDE SEQUENCE [LARGE SCALE GENOMIC DNA]</scope>
    <source>
        <strain evidence="9 10">Aroian</strain>
        <tissue evidence="9">Whole animal</tissue>
    </source>
</reference>
<evidence type="ECO:0000256" key="3">
    <source>
        <dbReference type="ARBA" id="ARBA00022630"/>
    </source>
</evidence>
<dbReference type="Proteomes" id="UP001303046">
    <property type="component" value="Unassembled WGS sequence"/>
</dbReference>
<organism evidence="9 10">
    <name type="scientific">Necator americanus</name>
    <name type="common">Human hookworm</name>
    <dbReference type="NCBI Taxonomy" id="51031"/>
    <lineage>
        <taxon>Eukaryota</taxon>
        <taxon>Metazoa</taxon>
        <taxon>Ecdysozoa</taxon>
        <taxon>Nematoda</taxon>
        <taxon>Chromadorea</taxon>
        <taxon>Rhabditida</taxon>
        <taxon>Rhabditina</taxon>
        <taxon>Rhabditomorpha</taxon>
        <taxon>Strongyloidea</taxon>
        <taxon>Ancylostomatidae</taxon>
        <taxon>Bunostominae</taxon>
        <taxon>Necator</taxon>
    </lineage>
</organism>
<dbReference type="PANTHER" id="PTHR19370:SF184">
    <property type="entry name" value="NADH-CYTOCHROME B5 REDUCTASE-LIKE"/>
    <property type="match status" value="1"/>
</dbReference>
<evidence type="ECO:0000256" key="6">
    <source>
        <dbReference type="ARBA" id="ARBA00023027"/>
    </source>
</evidence>
<comment type="cofactor">
    <cofactor evidence="1">
        <name>FAD</name>
        <dbReference type="ChEBI" id="CHEBI:57692"/>
    </cofactor>
</comment>
<evidence type="ECO:0000256" key="2">
    <source>
        <dbReference type="ARBA" id="ARBA00012011"/>
    </source>
</evidence>
<evidence type="ECO:0000259" key="7">
    <source>
        <dbReference type="Pfam" id="PF00175"/>
    </source>
</evidence>
<evidence type="ECO:0000313" key="10">
    <source>
        <dbReference type="Proteomes" id="UP001303046"/>
    </source>
</evidence>
<dbReference type="SUPFAM" id="SSF63380">
    <property type="entry name" value="Riboflavin synthase domain-like"/>
    <property type="match status" value="1"/>
</dbReference>
<evidence type="ECO:0000313" key="9">
    <source>
        <dbReference type="EMBL" id="KAK6738347.1"/>
    </source>
</evidence>